<comment type="caution">
    <text evidence="2">The sequence shown here is derived from an EMBL/GenBank/DDBJ whole genome shotgun (WGS) entry which is preliminary data.</text>
</comment>
<feature type="compositionally biased region" description="Polar residues" evidence="1">
    <location>
        <begin position="16"/>
        <end position="29"/>
    </location>
</feature>
<dbReference type="EMBL" id="AMZH03027095">
    <property type="protein sequence ID" value="RRT34294.1"/>
    <property type="molecule type" value="Genomic_DNA"/>
</dbReference>
<dbReference type="Proteomes" id="UP000287651">
    <property type="component" value="Unassembled WGS sequence"/>
</dbReference>
<feature type="region of interest" description="Disordered" evidence="1">
    <location>
        <begin position="1"/>
        <end position="29"/>
    </location>
</feature>
<reference evidence="2 3" key="1">
    <citation type="journal article" date="2014" name="Agronomy (Basel)">
        <title>A Draft Genome Sequence for Ensete ventricosum, the Drought-Tolerant Tree Against Hunger.</title>
        <authorList>
            <person name="Harrison J."/>
            <person name="Moore K.A."/>
            <person name="Paszkiewicz K."/>
            <person name="Jones T."/>
            <person name="Grant M."/>
            <person name="Ambacheew D."/>
            <person name="Muzemil S."/>
            <person name="Studholme D.J."/>
        </authorList>
    </citation>
    <scope>NUCLEOTIDE SEQUENCE [LARGE SCALE GENOMIC DNA]</scope>
</reference>
<evidence type="ECO:0000256" key="1">
    <source>
        <dbReference type="SAM" id="MobiDB-lite"/>
    </source>
</evidence>
<dbReference type="AlphaFoldDB" id="A0A426X4C3"/>
<feature type="region of interest" description="Disordered" evidence="1">
    <location>
        <begin position="44"/>
        <end position="91"/>
    </location>
</feature>
<proteinExistence type="predicted"/>
<gene>
    <name evidence="2" type="ORF">B296_00045828</name>
</gene>
<feature type="compositionally biased region" description="Basic residues" evidence="1">
    <location>
        <begin position="80"/>
        <end position="91"/>
    </location>
</feature>
<protein>
    <submittedName>
        <fullName evidence="2">Uncharacterized protein</fullName>
    </submittedName>
</protein>
<evidence type="ECO:0000313" key="3">
    <source>
        <dbReference type="Proteomes" id="UP000287651"/>
    </source>
</evidence>
<organism evidence="2 3">
    <name type="scientific">Ensete ventricosum</name>
    <name type="common">Abyssinian banana</name>
    <name type="synonym">Musa ensete</name>
    <dbReference type="NCBI Taxonomy" id="4639"/>
    <lineage>
        <taxon>Eukaryota</taxon>
        <taxon>Viridiplantae</taxon>
        <taxon>Streptophyta</taxon>
        <taxon>Embryophyta</taxon>
        <taxon>Tracheophyta</taxon>
        <taxon>Spermatophyta</taxon>
        <taxon>Magnoliopsida</taxon>
        <taxon>Liliopsida</taxon>
        <taxon>Zingiberales</taxon>
        <taxon>Musaceae</taxon>
        <taxon>Ensete</taxon>
    </lineage>
</organism>
<sequence>MGGSISRHPSRLRQDLCSSDNGGQDTPSNLACVKLEKVLYLERQNFGKPQREHHMHSENQNKKTSFPRRSNCRAKDWGRGKNRKKQKNHDA</sequence>
<accession>A0A426X4C3</accession>
<name>A0A426X4C3_ENSVE</name>
<evidence type="ECO:0000313" key="2">
    <source>
        <dbReference type="EMBL" id="RRT34294.1"/>
    </source>
</evidence>
<feature type="compositionally biased region" description="Basic and acidic residues" evidence="1">
    <location>
        <begin position="49"/>
        <end position="61"/>
    </location>
</feature>